<evidence type="ECO:0000256" key="1">
    <source>
        <dbReference type="SAM" id="Phobius"/>
    </source>
</evidence>
<dbReference type="Proteomes" id="UP001177140">
    <property type="component" value="Unassembled WGS sequence"/>
</dbReference>
<dbReference type="AlphaFoldDB" id="A0AA41VZ22"/>
<keyword evidence="3" id="KW-1185">Reference proteome</keyword>
<keyword evidence="1" id="KW-0472">Membrane</keyword>
<reference evidence="2" key="1">
    <citation type="submission" date="2022-03" db="EMBL/GenBank/DDBJ databases">
        <title>A functionally conserved STORR gene fusion in Papaver species that diverged 16.8 million years ago.</title>
        <authorList>
            <person name="Catania T."/>
        </authorList>
    </citation>
    <scope>NUCLEOTIDE SEQUENCE</scope>
    <source>
        <strain evidence="2">S-191538</strain>
    </source>
</reference>
<evidence type="ECO:0000313" key="2">
    <source>
        <dbReference type="EMBL" id="MCL7050169.1"/>
    </source>
</evidence>
<feature type="transmembrane region" description="Helical" evidence="1">
    <location>
        <begin position="58"/>
        <end position="77"/>
    </location>
</feature>
<keyword evidence="1" id="KW-0812">Transmembrane</keyword>
<dbReference type="EMBL" id="JAJJMA010324454">
    <property type="protein sequence ID" value="MCL7050169.1"/>
    <property type="molecule type" value="Genomic_DNA"/>
</dbReference>
<accession>A0AA41VZ22</accession>
<protein>
    <submittedName>
        <fullName evidence="2">Uncharacterized protein</fullName>
    </submittedName>
</protein>
<proteinExistence type="predicted"/>
<gene>
    <name evidence="2" type="ORF">MKW94_002916</name>
</gene>
<comment type="caution">
    <text evidence="2">The sequence shown here is derived from an EMBL/GenBank/DDBJ whole genome shotgun (WGS) entry which is preliminary data.</text>
</comment>
<name>A0AA41VZ22_PAPNU</name>
<keyword evidence="1" id="KW-1133">Transmembrane helix</keyword>
<evidence type="ECO:0000313" key="3">
    <source>
        <dbReference type="Proteomes" id="UP001177140"/>
    </source>
</evidence>
<organism evidence="2 3">
    <name type="scientific">Papaver nudicaule</name>
    <name type="common">Iceland poppy</name>
    <dbReference type="NCBI Taxonomy" id="74823"/>
    <lineage>
        <taxon>Eukaryota</taxon>
        <taxon>Viridiplantae</taxon>
        <taxon>Streptophyta</taxon>
        <taxon>Embryophyta</taxon>
        <taxon>Tracheophyta</taxon>
        <taxon>Spermatophyta</taxon>
        <taxon>Magnoliopsida</taxon>
        <taxon>Ranunculales</taxon>
        <taxon>Papaveraceae</taxon>
        <taxon>Papaveroideae</taxon>
        <taxon>Papaver</taxon>
    </lineage>
</organism>
<sequence length="113" mass="12642">MVAWMASARTAMGTSTKLPHQIVSSSASQSPKLIQRGEIGSLASGKDPHGPPKLKPYTGLRICMAVFYMGFWGYAIFGEVPKKKKKFKIVKVHDGVRDRRAIVEYRSYYPFGF</sequence>